<accession>A0A1Y3B9G9</accession>
<dbReference type="Gene3D" id="3.50.50.60">
    <property type="entry name" value="FAD/NAD(P)-binding domain"/>
    <property type="match status" value="1"/>
</dbReference>
<dbReference type="Pfam" id="PF07992">
    <property type="entry name" value="Pyr_redox_2"/>
    <property type="match status" value="1"/>
</dbReference>
<evidence type="ECO:0000256" key="1">
    <source>
        <dbReference type="ARBA" id="ARBA00001974"/>
    </source>
</evidence>
<dbReference type="Gene3D" id="3.30.390.30">
    <property type="match status" value="1"/>
</dbReference>
<feature type="domain" description="FAD/NAD(P)-binding" evidence="6">
    <location>
        <begin position="78"/>
        <end position="177"/>
    </location>
</feature>
<dbReference type="InterPro" id="IPR036188">
    <property type="entry name" value="FAD/NAD-bd_sf"/>
</dbReference>
<organism evidence="7 8">
    <name type="scientific">Euroglyphus maynei</name>
    <name type="common">Mayne's house dust mite</name>
    <dbReference type="NCBI Taxonomy" id="6958"/>
    <lineage>
        <taxon>Eukaryota</taxon>
        <taxon>Metazoa</taxon>
        <taxon>Ecdysozoa</taxon>
        <taxon>Arthropoda</taxon>
        <taxon>Chelicerata</taxon>
        <taxon>Arachnida</taxon>
        <taxon>Acari</taxon>
        <taxon>Acariformes</taxon>
        <taxon>Sarcoptiformes</taxon>
        <taxon>Astigmata</taxon>
        <taxon>Psoroptidia</taxon>
        <taxon>Analgoidea</taxon>
        <taxon>Pyroglyphidae</taxon>
        <taxon>Pyroglyphinae</taxon>
        <taxon>Euroglyphus</taxon>
    </lineage>
</organism>
<evidence type="ECO:0000256" key="4">
    <source>
        <dbReference type="ARBA" id="ARBA00022630"/>
    </source>
</evidence>
<evidence type="ECO:0000256" key="5">
    <source>
        <dbReference type="ARBA" id="ARBA00022827"/>
    </source>
</evidence>
<evidence type="ECO:0000256" key="3">
    <source>
        <dbReference type="ARBA" id="ARBA00018240"/>
    </source>
</evidence>
<keyword evidence="8" id="KW-1185">Reference proteome</keyword>
<dbReference type="InterPro" id="IPR016156">
    <property type="entry name" value="FAD/NAD-linked_Rdtase_dimer_sf"/>
</dbReference>
<evidence type="ECO:0000259" key="6">
    <source>
        <dbReference type="Pfam" id="PF07992"/>
    </source>
</evidence>
<dbReference type="InterPro" id="IPR050260">
    <property type="entry name" value="FAD-bd_OxRdtase"/>
</dbReference>
<dbReference type="GO" id="GO:0016491">
    <property type="term" value="F:oxidoreductase activity"/>
    <property type="evidence" value="ECO:0007669"/>
    <property type="project" value="InterPro"/>
</dbReference>
<evidence type="ECO:0000313" key="8">
    <source>
        <dbReference type="Proteomes" id="UP000194236"/>
    </source>
</evidence>
<dbReference type="AlphaFoldDB" id="A0A1Y3B9G9"/>
<proteinExistence type="inferred from homology"/>
<evidence type="ECO:0000313" key="7">
    <source>
        <dbReference type="EMBL" id="OTF77509.1"/>
    </source>
</evidence>
<keyword evidence="4" id="KW-0285">Flavoprotein</keyword>
<gene>
    <name evidence="7" type="ORF">BLA29_007542</name>
</gene>
<feature type="non-terminal residue" evidence="7">
    <location>
        <position position="1"/>
    </location>
</feature>
<dbReference type="SUPFAM" id="SSF51905">
    <property type="entry name" value="FAD/NAD(P)-binding domain"/>
    <property type="match status" value="1"/>
</dbReference>
<comment type="cofactor">
    <cofactor evidence="1">
        <name>FAD</name>
        <dbReference type="ChEBI" id="CHEBI:57692"/>
    </cofactor>
</comment>
<sequence>DHGSKKTTGKPIKRARYGQIKNVNNSSVKNEFGVALGPDWSRELNLKGVKSRKKVMIETKVEIVNVYHSIDSIPDNISKKIDKNESWNIYVELTNGKIIGCDMIIVAIGVIPNSDVFVGDNNYMGLQLAADKGIMVDREMRTNLNDIYAAGDVCTVNWPQSPHWFQMRLWTQARQMGFYAAKCIQWHMNLANSDDPNLYFNFEVFTHVTQFFGFRVILLGLYDGQKIDNDNYKILCRVIPRESYTKVILKNGRMKGCILIGDNNLEETFEFLIYNQIDLTRFGDHLLDDHLDVEDFFD</sequence>
<dbReference type="PANTHER" id="PTHR43429">
    <property type="entry name" value="PYRIDINE NUCLEOTIDE-DISULFIDE OXIDOREDUCTASE DOMAIN-CONTAINING"/>
    <property type="match status" value="1"/>
</dbReference>
<evidence type="ECO:0000256" key="2">
    <source>
        <dbReference type="ARBA" id="ARBA00008147"/>
    </source>
</evidence>
<dbReference type="Proteomes" id="UP000194236">
    <property type="component" value="Unassembled WGS sequence"/>
</dbReference>
<comment type="caution">
    <text evidence="7">The sequence shown here is derived from an EMBL/GenBank/DDBJ whole genome shotgun (WGS) entry which is preliminary data.</text>
</comment>
<dbReference type="PANTHER" id="PTHR43429:SF2">
    <property type="entry name" value="PYRIDINE NUCLEOTIDE-DISULFIDE OXIDOREDUCTASE DOMAIN-CONTAINING PROTEIN 1"/>
    <property type="match status" value="1"/>
</dbReference>
<reference evidence="7 8" key="1">
    <citation type="submission" date="2017-03" db="EMBL/GenBank/DDBJ databases">
        <title>Genome Survey of Euroglyphus maynei.</title>
        <authorList>
            <person name="Arlian L.G."/>
            <person name="Morgan M.S."/>
            <person name="Rider S.D."/>
        </authorList>
    </citation>
    <scope>NUCLEOTIDE SEQUENCE [LARGE SCALE GENOMIC DNA]</scope>
    <source>
        <strain evidence="7">Arlian Lab</strain>
        <tissue evidence="7">Whole body</tissue>
    </source>
</reference>
<name>A0A1Y3B9G9_EURMA</name>
<dbReference type="InterPro" id="IPR023753">
    <property type="entry name" value="FAD/NAD-binding_dom"/>
</dbReference>
<comment type="similarity">
    <text evidence="2">Belongs to the class-I pyridine nucleotide-disulfide oxidoreductase family. PYROXD1 subfamily.</text>
</comment>
<protein>
    <recommendedName>
        <fullName evidence="3">Pyridine nucleotide-disulfide oxidoreductase domain-containing protein 1</fullName>
    </recommendedName>
</protein>
<dbReference type="OrthoDB" id="202203at2759"/>
<dbReference type="EMBL" id="MUJZ01032248">
    <property type="protein sequence ID" value="OTF77509.1"/>
    <property type="molecule type" value="Genomic_DNA"/>
</dbReference>
<dbReference type="PRINTS" id="PR00368">
    <property type="entry name" value="FADPNR"/>
</dbReference>
<keyword evidence="5" id="KW-0274">FAD</keyword>